<keyword evidence="2" id="KW-0614">Plasmid</keyword>
<sequence>MGILDRLIGPPRSGSAGSIGVTGQATPANTPPPADEQEICAAFRSRRQAAHRHYRQTGDSGPLRKAKADEADAVNAHRRSRRR</sequence>
<keyword evidence="3" id="KW-1185">Reference proteome</keyword>
<organism evidence="2 3">
    <name type="scientific">Streptomyces cavourensis</name>
    <dbReference type="NCBI Taxonomy" id="67258"/>
    <lineage>
        <taxon>Bacteria</taxon>
        <taxon>Bacillati</taxon>
        <taxon>Actinomycetota</taxon>
        <taxon>Actinomycetes</taxon>
        <taxon>Kitasatosporales</taxon>
        <taxon>Streptomycetaceae</taxon>
        <taxon>Streptomyces</taxon>
    </lineage>
</organism>
<proteinExistence type="predicted"/>
<evidence type="ECO:0000313" key="3">
    <source>
        <dbReference type="Proteomes" id="UP001058236"/>
    </source>
</evidence>
<feature type="compositionally biased region" description="Basic residues" evidence="1">
    <location>
        <begin position="44"/>
        <end position="55"/>
    </location>
</feature>
<evidence type="ECO:0000256" key="1">
    <source>
        <dbReference type="SAM" id="MobiDB-lite"/>
    </source>
</evidence>
<dbReference type="Proteomes" id="UP001058236">
    <property type="component" value="Plasmid unnamed"/>
</dbReference>
<dbReference type="RefSeq" id="WP_255240343.1">
    <property type="nucleotide sequence ID" value="NZ_CP101398.1"/>
</dbReference>
<reference evidence="2" key="1">
    <citation type="submission" date="2022-07" db="EMBL/GenBank/DDBJ databases">
        <title>Genomic of Streptomyces cavourensis F2.</title>
        <authorList>
            <person name="Hu S."/>
            <person name="Liang W."/>
        </authorList>
    </citation>
    <scope>NUCLEOTIDE SEQUENCE</scope>
    <source>
        <strain evidence="2">F2</strain>
        <plasmid evidence="2">unnamed</plasmid>
    </source>
</reference>
<protein>
    <submittedName>
        <fullName evidence="2">Uncharacterized protein</fullName>
    </submittedName>
</protein>
<feature type="region of interest" description="Disordered" evidence="1">
    <location>
        <begin position="1"/>
        <end position="83"/>
    </location>
</feature>
<name>A0ABY5FIW0_9ACTN</name>
<accession>A0ABY5FIW0</accession>
<dbReference type="EMBL" id="CP101398">
    <property type="protein sequence ID" value="UTR83668.1"/>
    <property type="molecule type" value="Genomic_DNA"/>
</dbReference>
<gene>
    <name evidence="2" type="ORF">NLU04_34730</name>
</gene>
<evidence type="ECO:0000313" key="2">
    <source>
        <dbReference type="EMBL" id="UTR83668.1"/>
    </source>
</evidence>
<geneLocation type="plasmid" evidence="2 3">
    <name>unnamed</name>
</geneLocation>